<sequence>MRPLLPPLIALTIVALAGPAFAQAAANNNGFNVSWAALDPGNDWSWQMIQSVFPVNGAPPTDTGTAATVIGKILGQITGFVTAIAMAYVSYITIMNIHRVAESSQILTNAMTSMLVVRLGFAAIMMFPLSSGFSTGQAAVVQFAKWGIGMATAVYANAVQAIGPDAMVIALPMIPGTETTVLNLMQDELCRALVNQAAKQPGLVPAPTPTLVSNAYGGAVTYSYSMTPGNETTAPVCGTVTITQPLNAPINIAGVNTDMSATQRTILENVLANDIRPTIQTVAANFWNDKKAVDLNPLLNVFTTATNDYTQQLTTAATNVTNQIRTAIQTQDARNGSIGLIQNENQLSSLGWTSAGAYYLEFARINGQTLSLVSGLPVVNMPTFEGLSNSLKTDLAPLYAAQAGFLTKLRTYVKTTDGIDVPGGNADLFMSRTNGNDGASAIEQVFRAIDFTPSLLQFFTDQMSPTGNQWTDPFGGLMGLGRKLIITSVTALGLAGLASSTTGTAATTVFNILTLNWAAAGAAVSSNLLVQFFATPIFLCCMALLIPGLTIAFVLPMIPWVMWMAGVAGYLILVCEAVIAVPLWMLAHMTLEGEGLHGRAIQGYELIFNILFRPVLMLLGLFLGYFIFTAMSWLIRESFGVAAGFVLANGGLVTNFLGLFVLLSIYVMTHVIAALMSFRMISLVPHHLPKLIGFASANRVDMDEFSRDAALLGVGGALNKIKDGVQPNAARRLAGQSPNNQLGYSTKAITHQSGNGSSSGAAKNTGNMDSTLHASTDVPQNNPSAQET</sequence>
<dbReference type="RefSeq" id="WP_318655221.1">
    <property type="nucleotide sequence ID" value="NZ_CP136863.1"/>
</dbReference>
<evidence type="ECO:0000256" key="2">
    <source>
        <dbReference type="SAM" id="Phobius"/>
    </source>
</evidence>
<geneLocation type="plasmid" evidence="4 5">
    <name>pRX1</name>
</geneLocation>
<keyword evidence="2" id="KW-0812">Transmembrane</keyword>
<feature type="transmembrane region" description="Helical" evidence="2">
    <location>
        <begin position="73"/>
        <end position="94"/>
    </location>
</feature>
<protein>
    <submittedName>
        <fullName evidence="4">DotA/TraY family protein</fullName>
    </submittedName>
</protein>
<name>A0ABZ0HX02_9HYPH</name>
<evidence type="ECO:0000256" key="1">
    <source>
        <dbReference type="SAM" id="MobiDB-lite"/>
    </source>
</evidence>
<organism evidence="4 5">
    <name type="scientific">Methylocapsa polymorpha</name>
    <dbReference type="NCBI Taxonomy" id="3080828"/>
    <lineage>
        <taxon>Bacteria</taxon>
        <taxon>Pseudomonadati</taxon>
        <taxon>Pseudomonadota</taxon>
        <taxon>Alphaproteobacteria</taxon>
        <taxon>Hyphomicrobiales</taxon>
        <taxon>Beijerinckiaceae</taxon>
        <taxon>Methylocapsa</taxon>
    </lineage>
</organism>
<dbReference type="NCBIfam" id="TIGR04346">
    <property type="entry name" value="DotA_TraY"/>
    <property type="match status" value="1"/>
</dbReference>
<keyword evidence="5" id="KW-1185">Reference proteome</keyword>
<dbReference type="EMBL" id="CP136863">
    <property type="protein sequence ID" value="WOJ91794.1"/>
    <property type="molecule type" value="Genomic_DNA"/>
</dbReference>
<dbReference type="Proteomes" id="UP001626536">
    <property type="component" value="Plasmid pRX1"/>
</dbReference>
<keyword evidence="3" id="KW-0732">Signal</keyword>
<feature type="signal peptide" evidence="3">
    <location>
        <begin position="1"/>
        <end position="22"/>
    </location>
</feature>
<reference evidence="4 5" key="1">
    <citation type="submission" date="2023-10" db="EMBL/GenBank/DDBJ databases">
        <title>Novel methanotroph of the genus Methylocapsa from a subarctic wetland.</title>
        <authorList>
            <person name="Belova S.E."/>
            <person name="Oshkin I.Y."/>
            <person name="Miroshnikov K."/>
            <person name="Dedysh S.N."/>
        </authorList>
    </citation>
    <scope>NUCLEOTIDE SEQUENCE [LARGE SCALE GENOMIC DNA]</scope>
    <source>
        <strain evidence="4 5">RX1</strain>
        <plasmid evidence="4 5">pRX1</plasmid>
    </source>
</reference>
<feature type="transmembrane region" description="Helical" evidence="2">
    <location>
        <begin position="610"/>
        <end position="635"/>
    </location>
</feature>
<feature type="transmembrane region" description="Helical" evidence="2">
    <location>
        <begin position="655"/>
        <end position="678"/>
    </location>
</feature>
<feature type="compositionally biased region" description="Polar residues" evidence="1">
    <location>
        <begin position="736"/>
        <end position="752"/>
    </location>
</feature>
<evidence type="ECO:0000313" key="5">
    <source>
        <dbReference type="Proteomes" id="UP001626536"/>
    </source>
</evidence>
<feature type="transmembrane region" description="Helical" evidence="2">
    <location>
        <begin position="567"/>
        <end position="589"/>
    </location>
</feature>
<gene>
    <name evidence="4" type="ORF">RZS28_18875</name>
</gene>
<accession>A0ABZ0HX02</accession>
<feature type="compositionally biased region" description="Low complexity" evidence="1">
    <location>
        <begin position="753"/>
        <end position="767"/>
    </location>
</feature>
<proteinExistence type="predicted"/>
<feature type="transmembrane region" description="Helical" evidence="2">
    <location>
        <begin position="106"/>
        <end position="127"/>
    </location>
</feature>
<evidence type="ECO:0000313" key="4">
    <source>
        <dbReference type="EMBL" id="WOJ91794.1"/>
    </source>
</evidence>
<feature type="region of interest" description="Disordered" evidence="1">
    <location>
        <begin position="734"/>
        <end position="788"/>
    </location>
</feature>
<dbReference type="InterPro" id="IPR027628">
    <property type="entry name" value="DotA_TraY"/>
</dbReference>
<keyword evidence="2" id="KW-1133">Transmembrane helix</keyword>
<keyword evidence="4" id="KW-0614">Plasmid</keyword>
<feature type="chain" id="PRO_5045820019" evidence="3">
    <location>
        <begin position="23"/>
        <end position="788"/>
    </location>
</feature>
<keyword evidence="2" id="KW-0472">Membrane</keyword>
<feature type="compositionally biased region" description="Polar residues" evidence="1">
    <location>
        <begin position="768"/>
        <end position="788"/>
    </location>
</feature>
<evidence type="ECO:0000256" key="3">
    <source>
        <dbReference type="SAM" id="SignalP"/>
    </source>
</evidence>
<feature type="transmembrane region" description="Helical" evidence="2">
    <location>
        <begin position="537"/>
        <end position="561"/>
    </location>
</feature>